<dbReference type="STRING" id="981085.W9SGL0"/>
<dbReference type="Proteomes" id="UP000030645">
    <property type="component" value="Unassembled WGS sequence"/>
</dbReference>
<dbReference type="InterPro" id="IPR032675">
    <property type="entry name" value="LRR_dom_sf"/>
</dbReference>
<organism evidence="1 2">
    <name type="scientific">Morus notabilis</name>
    <dbReference type="NCBI Taxonomy" id="981085"/>
    <lineage>
        <taxon>Eukaryota</taxon>
        <taxon>Viridiplantae</taxon>
        <taxon>Streptophyta</taxon>
        <taxon>Embryophyta</taxon>
        <taxon>Tracheophyta</taxon>
        <taxon>Spermatophyta</taxon>
        <taxon>Magnoliopsida</taxon>
        <taxon>eudicotyledons</taxon>
        <taxon>Gunneridae</taxon>
        <taxon>Pentapetalae</taxon>
        <taxon>rosids</taxon>
        <taxon>fabids</taxon>
        <taxon>Rosales</taxon>
        <taxon>Moraceae</taxon>
        <taxon>Moreae</taxon>
        <taxon>Morus</taxon>
    </lineage>
</organism>
<dbReference type="SUPFAM" id="SSF52047">
    <property type="entry name" value="RNI-like"/>
    <property type="match status" value="1"/>
</dbReference>
<dbReference type="Gene3D" id="3.80.10.10">
    <property type="entry name" value="Ribonuclease Inhibitor"/>
    <property type="match status" value="1"/>
</dbReference>
<proteinExistence type="predicted"/>
<keyword evidence="2" id="KW-1185">Reference proteome</keyword>
<gene>
    <name evidence="1" type="ORF">L484_022242</name>
</gene>
<sequence length="131" mass="14988">MLPHEPHRVILNGILANGRPYGKVGEVLKLKQSAYVGKEMVCSSGGFPQLQFLKLSFLNSVELWRKEEGAMCSLRQLEIVDCKRLKIVLRGLWPVTSLRELKLGFMPGDVGFKIQERQGENWYRIQHVLPI</sequence>
<protein>
    <recommendedName>
        <fullName evidence="3">Disease resistance protein</fullName>
    </recommendedName>
</protein>
<dbReference type="EMBL" id="KE346160">
    <property type="protein sequence ID" value="EXC28009.1"/>
    <property type="molecule type" value="Genomic_DNA"/>
</dbReference>
<accession>W9SGL0</accession>
<dbReference type="AlphaFoldDB" id="W9SGL0"/>
<name>W9SGL0_9ROSA</name>
<dbReference type="eggNOG" id="KOG4658">
    <property type="taxonomic scope" value="Eukaryota"/>
</dbReference>
<evidence type="ECO:0008006" key="3">
    <source>
        <dbReference type="Google" id="ProtNLM"/>
    </source>
</evidence>
<evidence type="ECO:0000313" key="2">
    <source>
        <dbReference type="Proteomes" id="UP000030645"/>
    </source>
</evidence>
<evidence type="ECO:0000313" key="1">
    <source>
        <dbReference type="EMBL" id="EXC28009.1"/>
    </source>
</evidence>
<reference evidence="2" key="1">
    <citation type="submission" date="2013-01" db="EMBL/GenBank/DDBJ databases">
        <title>Draft Genome Sequence of a Mulberry Tree, Morus notabilis C.K. Schneid.</title>
        <authorList>
            <person name="He N."/>
            <person name="Zhao S."/>
        </authorList>
    </citation>
    <scope>NUCLEOTIDE SEQUENCE</scope>
</reference>